<evidence type="ECO:0000313" key="4">
    <source>
        <dbReference type="Proteomes" id="UP000218542"/>
    </source>
</evidence>
<accession>A0A286TTA6</accession>
<keyword evidence="1" id="KW-0472">Membrane</keyword>
<gene>
    <name evidence="3" type="ORF">SCALIN_C01_0015</name>
</gene>
<evidence type="ECO:0000256" key="1">
    <source>
        <dbReference type="SAM" id="Phobius"/>
    </source>
</evidence>
<keyword evidence="4" id="KW-1185">Reference proteome</keyword>
<dbReference type="Gene3D" id="1.10.287.70">
    <property type="match status" value="1"/>
</dbReference>
<organism evidence="3 4">
    <name type="scientific">Candidatus Scalindua japonica</name>
    <dbReference type="NCBI Taxonomy" id="1284222"/>
    <lineage>
        <taxon>Bacteria</taxon>
        <taxon>Pseudomonadati</taxon>
        <taxon>Planctomycetota</taxon>
        <taxon>Candidatus Brocadiia</taxon>
        <taxon>Candidatus Brocadiales</taxon>
        <taxon>Candidatus Scalinduaceae</taxon>
        <taxon>Candidatus Scalindua</taxon>
    </lineage>
</organism>
<sequence length="108" mass="12295">MTFDTIQGGISIYLLIGIFWTFIYGIVINLNSQAFNLIINENSMRFLFYFSFTTLTTLGYGDIVPKSEWAMVLSTLEALTGQIFLVVFISRLVGFHIAQHLRKTTDSK</sequence>
<keyword evidence="1" id="KW-1133">Transmembrane helix</keyword>
<dbReference type="SUPFAM" id="SSF81324">
    <property type="entry name" value="Voltage-gated potassium channels"/>
    <property type="match status" value="1"/>
</dbReference>
<feature type="transmembrane region" description="Helical" evidence="1">
    <location>
        <begin position="44"/>
        <end position="63"/>
    </location>
</feature>
<feature type="transmembrane region" description="Helical" evidence="1">
    <location>
        <begin position="69"/>
        <end position="93"/>
    </location>
</feature>
<keyword evidence="1" id="KW-0812">Transmembrane</keyword>
<comment type="caution">
    <text evidence="3">The sequence shown here is derived from an EMBL/GenBank/DDBJ whole genome shotgun (WGS) entry which is preliminary data.</text>
</comment>
<name>A0A286TTA6_9BACT</name>
<feature type="transmembrane region" description="Helical" evidence="1">
    <location>
        <begin position="12"/>
        <end position="32"/>
    </location>
</feature>
<feature type="domain" description="Potassium channel" evidence="2">
    <location>
        <begin position="44"/>
        <end position="93"/>
    </location>
</feature>
<evidence type="ECO:0000313" key="3">
    <source>
        <dbReference type="EMBL" id="GAX59084.1"/>
    </source>
</evidence>
<dbReference type="Pfam" id="PF07885">
    <property type="entry name" value="Ion_trans_2"/>
    <property type="match status" value="1"/>
</dbReference>
<dbReference type="Proteomes" id="UP000218542">
    <property type="component" value="Unassembled WGS sequence"/>
</dbReference>
<dbReference type="EMBL" id="BAOS01000001">
    <property type="protein sequence ID" value="GAX59084.1"/>
    <property type="molecule type" value="Genomic_DNA"/>
</dbReference>
<protein>
    <recommendedName>
        <fullName evidence="2">Potassium channel domain-containing protein</fullName>
    </recommendedName>
</protein>
<dbReference type="InterPro" id="IPR013099">
    <property type="entry name" value="K_chnl_dom"/>
</dbReference>
<reference evidence="4" key="1">
    <citation type="journal article" date="2017" name="Environ. Microbiol. Rep.">
        <title>Genetic Diversity of Marine Anaerobic Ammonium-Oxidizing Bacteria as Revealed by Genomic and Proteomic Analyses of 'Candidatus Scalindua japonica'.</title>
        <authorList>
            <person name="Oshiki M."/>
            <person name="Mizuto K."/>
            <person name="Kimura Z."/>
            <person name="Kindaichi T."/>
            <person name="Satoh H."/>
            <person name="Okabe S."/>
        </authorList>
    </citation>
    <scope>NUCLEOTIDE SEQUENCE [LARGE SCALE GENOMIC DNA]</scope>
    <source>
        <strain evidence="4">husup-a2</strain>
    </source>
</reference>
<evidence type="ECO:0000259" key="2">
    <source>
        <dbReference type="Pfam" id="PF07885"/>
    </source>
</evidence>
<dbReference type="AlphaFoldDB" id="A0A286TTA6"/>
<proteinExistence type="predicted"/>